<gene>
    <name evidence="1" type="ORF">KC729_10680</name>
</gene>
<sequence>DRRKDMEVFGYRFGVRWDDGLAVRLFACRFGDIREIRVVGDDAADLTLRNGETYEADGGSNDVGTEITVWDDAVGKIALRWNRIDRIEFKPTPAGLRVDDVRLKGKLTTEDGDFEGFIQWDSEEALSSDELNGYSRDGKLDIRMDRIAAIERAHDHCRVELKDGRTYDLDGTNDVDSSIRGILVEDPRYGRIEATWDAFERLEFVDNKSSGRGYDSYAPAKRLRATVTDLDDEARTGTMYFDLDEGETWEFLNGTRRGVEYNIPFSMVRTIVPKGRDDSEVTLTNGETLRLEDGHDVSEENDGILLFVNDDEDDSVYIRWDDVDRIELLQ</sequence>
<evidence type="ECO:0000313" key="2">
    <source>
        <dbReference type="Proteomes" id="UP000697710"/>
    </source>
</evidence>
<dbReference type="AlphaFoldDB" id="A0A956LZ23"/>
<organism evidence="1 2">
    <name type="scientific">Eiseniibacteriota bacterium</name>
    <dbReference type="NCBI Taxonomy" id="2212470"/>
    <lineage>
        <taxon>Bacteria</taxon>
        <taxon>Candidatus Eiseniibacteriota</taxon>
    </lineage>
</organism>
<dbReference type="Proteomes" id="UP000697710">
    <property type="component" value="Unassembled WGS sequence"/>
</dbReference>
<evidence type="ECO:0000313" key="1">
    <source>
        <dbReference type="EMBL" id="MCA9728139.1"/>
    </source>
</evidence>
<feature type="non-terminal residue" evidence="1">
    <location>
        <position position="1"/>
    </location>
</feature>
<dbReference type="EMBL" id="JAGQHR010000307">
    <property type="protein sequence ID" value="MCA9728139.1"/>
    <property type="molecule type" value="Genomic_DNA"/>
</dbReference>
<reference evidence="1" key="1">
    <citation type="submission" date="2020-04" db="EMBL/GenBank/DDBJ databases">
        <authorList>
            <person name="Zhang T."/>
        </authorList>
    </citation>
    <scope>NUCLEOTIDE SEQUENCE</scope>
    <source>
        <strain evidence="1">HKST-UBA01</strain>
    </source>
</reference>
<accession>A0A956LZ23</accession>
<proteinExistence type="predicted"/>
<comment type="caution">
    <text evidence="1">The sequence shown here is derived from an EMBL/GenBank/DDBJ whole genome shotgun (WGS) entry which is preliminary data.</text>
</comment>
<reference evidence="1" key="2">
    <citation type="journal article" date="2021" name="Microbiome">
        <title>Successional dynamics and alternative stable states in a saline activated sludge microbial community over 9 years.</title>
        <authorList>
            <person name="Wang Y."/>
            <person name="Ye J."/>
            <person name="Ju F."/>
            <person name="Liu L."/>
            <person name="Boyd J.A."/>
            <person name="Deng Y."/>
            <person name="Parks D.H."/>
            <person name="Jiang X."/>
            <person name="Yin X."/>
            <person name="Woodcroft B.J."/>
            <person name="Tyson G.W."/>
            <person name="Hugenholtz P."/>
            <person name="Polz M.F."/>
            <person name="Zhang T."/>
        </authorList>
    </citation>
    <scope>NUCLEOTIDE SEQUENCE</scope>
    <source>
        <strain evidence="1">HKST-UBA01</strain>
    </source>
</reference>
<protein>
    <submittedName>
        <fullName evidence="1">Uncharacterized protein</fullName>
    </submittedName>
</protein>
<name>A0A956LZ23_UNCEI</name>